<dbReference type="InterPro" id="IPR001723">
    <property type="entry name" value="Nuclear_hrmn_rcpt"/>
</dbReference>
<dbReference type="FunFam" id="1.10.565.10:FF:000024">
    <property type="entry name" value="Nuclear receptor subfamily 1 group I member 2"/>
    <property type="match status" value="1"/>
</dbReference>
<dbReference type="SMART" id="SM00399">
    <property type="entry name" value="ZnF_C4"/>
    <property type="match status" value="1"/>
</dbReference>
<accession>A0A5F9DJL7</accession>
<dbReference type="GO" id="GO:0008270">
    <property type="term" value="F:zinc ion binding"/>
    <property type="evidence" value="ECO:0007669"/>
    <property type="project" value="UniProtKB-KW"/>
</dbReference>
<comment type="similarity">
    <text evidence="1">Belongs to the nuclear hormone receptor family. NR1 subfamily.</text>
</comment>
<dbReference type="GO" id="GO:0042178">
    <property type="term" value="P:xenobiotic catabolic process"/>
    <property type="evidence" value="ECO:0007669"/>
    <property type="project" value="Ensembl"/>
</dbReference>
<dbReference type="SMR" id="A0A5F9DJL7"/>
<keyword evidence="5" id="KW-0805">Transcription regulation</keyword>
<evidence type="ECO:0000256" key="7">
    <source>
        <dbReference type="ARBA" id="ARBA00023163"/>
    </source>
</evidence>
<organism evidence="13 14">
    <name type="scientific">Oryctolagus cuniculus</name>
    <name type="common">Rabbit</name>
    <dbReference type="NCBI Taxonomy" id="9986"/>
    <lineage>
        <taxon>Eukaryota</taxon>
        <taxon>Metazoa</taxon>
        <taxon>Chordata</taxon>
        <taxon>Craniata</taxon>
        <taxon>Vertebrata</taxon>
        <taxon>Euteleostomi</taxon>
        <taxon>Mammalia</taxon>
        <taxon>Eutheria</taxon>
        <taxon>Euarchontoglires</taxon>
        <taxon>Glires</taxon>
        <taxon>Lagomorpha</taxon>
        <taxon>Leporidae</taxon>
        <taxon>Oryctolagus</taxon>
    </lineage>
</organism>
<dbReference type="InParanoid" id="A0A5F9DJL7"/>
<reference evidence="13 14" key="1">
    <citation type="journal article" date="2011" name="Nature">
        <title>A high-resolution map of human evolutionary constraint using 29 mammals.</title>
        <authorList>
            <person name="Lindblad-Toh K."/>
            <person name="Garber M."/>
            <person name="Zuk O."/>
            <person name="Lin M.F."/>
            <person name="Parker B.J."/>
            <person name="Washietl S."/>
            <person name="Kheradpour P."/>
            <person name="Ernst J."/>
            <person name="Jordan G."/>
            <person name="Mauceli E."/>
            <person name="Ward L.D."/>
            <person name="Lowe C.B."/>
            <person name="Holloway A.K."/>
            <person name="Clamp M."/>
            <person name="Gnerre S."/>
            <person name="Alfoldi J."/>
            <person name="Beal K."/>
            <person name="Chang J."/>
            <person name="Clawson H."/>
            <person name="Cuff J."/>
            <person name="Di Palma F."/>
            <person name="Fitzgerald S."/>
            <person name="Flicek P."/>
            <person name="Guttman M."/>
            <person name="Hubisz M.J."/>
            <person name="Jaffe D.B."/>
            <person name="Jungreis I."/>
            <person name="Kent W.J."/>
            <person name="Kostka D."/>
            <person name="Lara M."/>
            <person name="Martins A.L."/>
            <person name="Massingham T."/>
            <person name="Moltke I."/>
            <person name="Raney B.J."/>
            <person name="Rasmussen M.D."/>
            <person name="Robinson J."/>
            <person name="Stark A."/>
            <person name="Vilella A.J."/>
            <person name="Wen J."/>
            <person name="Xie X."/>
            <person name="Zody M.C."/>
            <person name="Baldwin J."/>
            <person name="Bloom T."/>
            <person name="Chin C.W."/>
            <person name="Heiman D."/>
            <person name="Nicol R."/>
            <person name="Nusbaum C."/>
            <person name="Young S."/>
            <person name="Wilkinson J."/>
            <person name="Worley K.C."/>
            <person name="Kovar C.L."/>
            <person name="Muzny D.M."/>
            <person name="Gibbs R.A."/>
            <person name="Cree A."/>
            <person name="Dihn H.H."/>
            <person name="Fowler G."/>
            <person name="Jhangiani S."/>
            <person name="Joshi V."/>
            <person name="Lee S."/>
            <person name="Lewis L.R."/>
            <person name="Nazareth L.V."/>
            <person name="Okwuonu G."/>
            <person name="Santibanez J."/>
            <person name="Warren W.C."/>
            <person name="Mardis E.R."/>
            <person name="Weinstock G.M."/>
            <person name="Wilson R.K."/>
            <person name="Delehaunty K."/>
            <person name="Dooling D."/>
            <person name="Fronik C."/>
            <person name="Fulton L."/>
            <person name="Fulton B."/>
            <person name="Graves T."/>
            <person name="Minx P."/>
            <person name="Sodergren E."/>
            <person name="Birney E."/>
            <person name="Margulies E.H."/>
            <person name="Herrero J."/>
            <person name="Green E.D."/>
            <person name="Haussler D."/>
            <person name="Siepel A."/>
            <person name="Goldman N."/>
            <person name="Pollard K.S."/>
            <person name="Pedersen J.S."/>
            <person name="Lander E.S."/>
            <person name="Kellis M."/>
        </authorList>
    </citation>
    <scope>NUCLEOTIDE SEQUENCE [LARGE SCALE GENOMIC DNA]</scope>
    <source>
        <strain evidence="13 14">Thorbecke inbred</strain>
    </source>
</reference>
<gene>
    <name evidence="13" type="primary">NR1I2</name>
</gene>
<dbReference type="InterPro" id="IPR001728">
    <property type="entry name" value="ThyrH_rcpt"/>
</dbReference>
<dbReference type="GeneTree" id="ENSGT00940000161118"/>
<feature type="compositionally biased region" description="Low complexity" evidence="10">
    <location>
        <begin position="130"/>
        <end position="143"/>
    </location>
</feature>
<dbReference type="Ensembl" id="ENSOCUT00000035463.1">
    <property type="protein sequence ID" value="ENSOCUP00000045802.1"/>
    <property type="gene ID" value="ENSOCUG00000006125.4"/>
</dbReference>
<evidence type="ECO:0000256" key="6">
    <source>
        <dbReference type="ARBA" id="ARBA00023125"/>
    </source>
</evidence>
<keyword evidence="2" id="KW-0479">Metal-binding</keyword>
<feature type="compositionally biased region" description="Basic and acidic residues" evidence="10">
    <location>
        <begin position="111"/>
        <end position="128"/>
    </location>
</feature>
<dbReference type="GO" id="GO:0045111">
    <property type="term" value="C:intermediate filament cytoskeleton"/>
    <property type="evidence" value="ECO:0007669"/>
    <property type="project" value="Ensembl"/>
</dbReference>
<dbReference type="GO" id="GO:0016604">
    <property type="term" value="C:nuclear body"/>
    <property type="evidence" value="ECO:0007669"/>
    <property type="project" value="Ensembl"/>
</dbReference>
<dbReference type="GO" id="GO:0000122">
    <property type="term" value="P:negative regulation of transcription by RNA polymerase II"/>
    <property type="evidence" value="ECO:0007669"/>
    <property type="project" value="TreeGrafter"/>
</dbReference>
<sequence>MDNQFLWLLLATHPPTPESRSGIVGQGGLLCVHAPGLSFLRPPCPRRRNLGRGQSPWKHCKGVKEGGWQGQGTGIWGLGLSGPESGPGASCGRVAGQTPFPVLLPLAESWNPREEPQPSRGSPEERRARPGSPAAAPTPLLPLSRRRTVKRNARLRCPFRKGACEITRKTRRQCQACRLRKCLESGMKKEMIMSDVAVAQRRALIKRKKRERMEAQPPGMQGLTGEQRMIIEELMDAQMKTFDTTFSHFKNFRLPEVLGSGCEIPESLQALTEEEAGRWRQIQEELGTMKLSLQLRGEDGSVWNYTPPADRSGKKLFSLLPHLADMSTYMFKGIINFAKVISYFRDLPIEDQISLLKGATLELCLLRFNTVFNAETGTWECGRLSYCVEDPEGGFQQLLVDPLLKFHYMLKKLQLHKEEYVLMQAISLFSPDRPGVVQREVVDQLQERFAITLKAYIECSRPQPTHRFLFLKIMAVLTELRTINAQHTQRLLRIQDTHPFATPLMRELFSTTDD</sequence>
<keyword evidence="8" id="KW-0675">Receptor</keyword>
<dbReference type="PRINTS" id="PR00546">
    <property type="entry name" value="THYROIDHORMR"/>
</dbReference>
<protein>
    <submittedName>
        <fullName evidence="13">Nuclear receptor subfamily 1 group I member 2</fullName>
    </submittedName>
</protein>
<evidence type="ECO:0000256" key="8">
    <source>
        <dbReference type="ARBA" id="ARBA00023170"/>
    </source>
</evidence>
<dbReference type="PANTHER" id="PTHR24082:SF39">
    <property type="entry name" value="NUCLEAR RECEPTOR SUBFAMILY 1 GROUP I MEMBER 2"/>
    <property type="match status" value="1"/>
</dbReference>
<evidence type="ECO:0000256" key="5">
    <source>
        <dbReference type="ARBA" id="ARBA00023015"/>
    </source>
</evidence>
<dbReference type="GO" id="GO:0001228">
    <property type="term" value="F:DNA-binding transcription activator activity, RNA polymerase II-specific"/>
    <property type="evidence" value="ECO:0007669"/>
    <property type="project" value="Ensembl"/>
</dbReference>
<keyword evidence="4" id="KW-0862">Zinc</keyword>
<dbReference type="Pfam" id="PF00104">
    <property type="entry name" value="Hormone_recep"/>
    <property type="match status" value="1"/>
</dbReference>
<dbReference type="GO" id="GO:0010467">
    <property type="term" value="P:gene expression"/>
    <property type="evidence" value="ECO:0007669"/>
    <property type="project" value="Ensembl"/>
</dbReference>
<keyword evidence="3" id="KW-0863">Zinc-finger</keyword>
<feature type="region of interest" description="Disordered" evidence="10">
    <location>
        <begin position="108"/>
        <end position="143"/>
    </location>
</feature>
<dbReference type="AlphaFoldDB" id="A0A5F9DJL7"/>
<dbReference type="InterPro" id="IPR035500">
    <property type="entry name" value="NHR-like_dom_sf"/>
</dbReference>
<evidence type="ECO:0000313" key="13">
    <source>
        <dbReference type="Ensembl" id="ENSOCUP00000045802.1"/>
    </source>
</evidence>
<dbReference type="FunCoup" id="A0A5F9DJL7">
    <property type="interactions" value="183"/>
</dbReference>
<evidence type="ECO:0000256" key="2">
    <source>
        <dbReference type="ARBA" id="ARBA00022723"/>
    </source>
</evidence>
<dbReference type="InterPro" id="IPR050234">
    <property type="entry name" value="Nuclear_hormone_rcpt_NR1"/>
</dbReference>
<dbReference type="InterPro" id="IPR000536">
    <property type="entry name" value="Nucl_hrmn_rcpt_lig-bd"/>
</dbReference>
<feature type="domain" description="NR LBD" evidence="12">
    <location>
        <begin position="226"/>
        <end position="513"/>
    </location>
</feature>
<dbReference type="GO" id="GO:0042908">
    <property type="term" value="P:xenobiotic transport"/>
    <property type="evidence" value="ECO:0007669"/>
    <property type="project" value="Ensembl"/>
</dbReference>
<dbReference type="GO" id="GO:0000978">
    <property type="term" value="F:RNA polymerase II cis-regulatory region sequence-specific DNA binding"/>
    <property type="evidence" value="ECO:0007669"/>
    <property type="project" value="TreeGrafter"/>
</dbReference>
<dbReference type="Pfam" id="PF00105">
    <property type="entry name" value="zf-C4"/>
    <property type="match status" value="1"/>
</dbReference>
<reference evidence="13" key="2">
    <citation type="submission" date="2025-08" db="UniProtKB">
        <authorList>
            <consortium name="Ensembl"/>
        </authorList>
    </citation>
    <scope>IDENTIFICATION</scope>
    <source>
        <strain evidence="13">Thorbecke</strain>
    </source>
</reference>
<dbReference type="EMBL" id="AAGW02015531">
    <property type="status" value="NOT_ANNOTATED_CDS"/>
    <property type="molecule type" value="Genomic_DNA"/>
</dbReference>
<dbReference type="SUPFAM" id="SSF48508">
    <property type="entry name" value="Nuclear receptor ligand-binding domain"/>
    <property type="match status" value="1"/>
</dbReference>
<feature type="domain" description="Nuclear receptor" evidence="11">
    <location>
        <begin position="146"/>
        <end position="194"/>
    </location>
</feature>
<dbReference type="GO" id="GO:0004879">
    <property type="term" value="F:nuclear receptor activity"/>
    <property type="evidence" value="ECO:0007669"/>
    <property type="project" value="Ensembl"/>
</dbReference>
<keyword evidence="7" id="KW-0804">Transcription</keyword>
<keyword evidence="14" id="KW-1185">Reference proteome</keyword>
<dbReference type="InterPro" id="IPR013088">
    <property type="entry name" value="Znf_NHR/GATA"/>
</dbReference>
<dbReference type="SMART" id="SM00430">
    <property type="entry name" value="HOLI"/>
    <property type="match status" value="1"/>
</dbReference>
<evidence type="ECO:0000256" key="4">
    <source>
        <dbReference type="ARBA" id="ARBA00022833"/>
    </source>
</evidence>
<dbReference type="STRING" id="9986.ENSOCUP00000045802"/>
<evidence type="ECO:0000256" key="1">
    <source>
        <dbReference type="ARBA" id="ARBA00008092"/>
    </source>
</evidence>
<evidence type="ECO:0000256" key="3">
    <source>
        <dbReference type="ARBA" id="ARBA00022771"/>
    </source>
</evidence>
<dbReference type="Proteomes" id="UP000001811">
    <property type="component" value="Chromosome 14"/>
</dbReference>
<dbReference type="Gene3D" id="3.30.50.10">
    <property type="entry name" value="Erythroid Transcription Factor GATA-1, subunit A"/>
    <property type="match status" value="1"/>
</dbReference>
<evidence type="ECO:0000259" key="11">
    <source>
        <dbReference type="PROSITE" id="PS51030"/>
    </source>
</evidence>
<name>A0A5F9DJL7_RABIT</name>
<keyword evidence="6" id="KW-0238">DNA-binding</keyword>
<dbReference type="Bgee" id="ENSOCUG00000006125">
    <property type="expression patterns" value="Expressed in liver and 4 other cell types or tissues"/>
</dbReference>
<dbReference type="PRINTS" id="PR00398">
    <property type="entry name" value="STRDHORMONER"/>
</dbReference>
<evidence type="ECO:0000259" key="12">
    <source>
        <dbReference type="PROSITE" id="PS51843"/>
    </source>
</evidence>
<reference evidence="13" key="3">
    <citation type="submission" date="2025-09" db="UniProtKB">
        <authorList>
            <consortium name="Ensembl"/>
        </authorList>
    </citation>
    <scope>IDENTIFICATION</scope>
    <source>
        <strain evidence="13">Thorbecke</strain>
    </source>
</reference>
<dbReference type="Gene3D" id="1.10.565.10">
    <property type="entry name" value="Retinoid X Receptor"/>
    <property type="match status" value="1"/>
</dbReference>
<dbReference type="GO" id="GO:0016922">
    <property type="term" value="F:nuclear receptor binding"/>
    <property type="evidence" value="ECO:0007669"/>
    <property type="project" value="Ensembl"/>
</dbReference>
<dbReference type="PANTHER" id="PTHR24082">
    <property type="entry name" value="NUCLEAR HORMONE RECEPTOR"/>
    <property type="match status" value="1"/>
</dbReference>
<dbReference type="EMBL" id="AAGW02015530">
    <property type="status" value="NOT_ANNOTATED_CDS"/>
    <property type="molecule type" value="Genomic_DNA"/>
</dbReference>
<dbReference type="GO" id="GO:0071219">
    <property type="term" value="P:cellular response to molecule of bacterial origin"/>
    <property type="evidence" value="ECO:0007669"/>
    <property type="project" value="Ensembl"/>
</dbReference>
<dbReference type="SUPFAM" id="SSF57716">
    <property type="entry name" value="Glucocorticoid receptor-like (DNA-binding domain)"/>
    <property type="match status" value="1"/>
</dbReference>
<dbReference type="CDD" id="cd06934">
    <property type="entry name" value="NR_LBD_PXR_like"/>
    <property type="match status" value="1"/>
</dbReference>
<dbReference type="GO" id="GO:0030154">
    <property type="term" value="P:cell differentiation"/>
    <property type="evidence" value="ECO:0007669"/>
    <property type="project" value="TreeGrafter"/>
</dbReference>
<dbReference type="GO" id="GO:0005667">
    <property type="term" value="C:transcription regulator complex"/>
    <property type="evidence" value="ECO:0007669"/>
    <property type="project" value="Ensembl"/>
</dbReference>
<dbReference type="InterPro" id="IPR001628">
    <property type="entry name" value="Znf_hrmn_rcpt"/>
</dbReference>
<keyword evidence="9" id="KW-0539">Nucleus</keyword>
<proteinExistence type="inferred from homology"/>
<dbReference type="GO" id="GO:0010628">
    <property type="term" value="P:positive regulation of gene expression"/>
    <property type="evidence" value="ECO:0007669"/>
    <property type="project" value="Ensembl"/>
</dbReference>
<dbReference type="PROSITE" id="PS51843">
    <property type="entry name" value="NR_LBD"/>
    <property type="match status" value="1"/>
</dbReference>
<evidence type="ECO:0000256" key="10">
    <source>
        <dbReference type="SAM" id="MobiDB-lite"/>
    </source>
</evidence>
<dbReference type="PROSITE" id="PS51030">
    <property type="entry name" value="NUCLEAR_REC_DBD_2"/>
    <property type="match status" value="1"/>
</dbReference>
<evidence type="ECO:0000256" key="9">
    <source>
        <dbReference type="ARBA" id="ARBA00023242"/>
    </source>
</evidence>
<evidence type="ECO:0000313" key="14">
    <source>
        <dbReference type="Proteomes" id="UP000001811"/>
    </source>
</evidence>